<keyword evidence="2" id="KW-1185">Reference proteome</keyword>
<dbReference type="EMBL" id="JBHUPG010000035">
    <property type="protein sequence ID" value="MFD2913689.1"/>
    <property type="molecule type" value="Genomic_DNA"/>
</dbReference>
<organism evidence="1 2">
    <name type="scientific">Jeotgalibacillus terrae</name>
    <dbReference type="NCBI Taxonomy" id="587735"/>
    <lineage>
        <taxon>Bacteria</taxon>
        <taxon>Bacillati</taxon>
        <taxon>Bacillota</taxon>
        <taxon>Bacilli</taxon>
        <taxon>Bacillales</taxon>
        <taxon>Caryophanaceae</taxon>
        <taxon>Jeotgalibacillus</taxon>
    </lineage>
</organism>
<sequence length="97" mass="11817">MNKPTWNLTKNLIKELSPYNISYFETTDLNGINKVYFKVNKPCFRNHMFLINLKTFEEEYNNYCIFEILYEYINTYKNCDPVEIENLFPRLIYCTSK</sequence>
<dbReference type="RefSeq" id="WP_204731054.1">
    <property type="nucleotide sequence ID" value="NZ_JAFBDK010000036.1"/>
</dbReference>
<gene>
    <name evidence="1" type="ORF">ACFS5P_17515</name>
</gene>
<evidence type="ECO:0000313" key="1">
    <source>
        <dbReference type="EMBL" id="MFD2913689.1"/>
    </source>
</evidence>
<dbReference type="Proteomes" id="UP001597561">
    <property type="component" value="Unassembled WGS sequence"/>
</dbReference>
<evidence type="ECO:0000313" key="2">
    <source>
        <dbReference type="Proteomes" id="UP001597561"/>
    </source>
</evidence>
<name>A0ABW5ZL54_9BACL</name>
<comment type="caution">
    <text evidence="1">The sequence shown here is derived from an EMBL/GenBank/DDBJ whole genome shotgun (WGS) entry which is preliminary data.</text>
</comment>
<proteinExistence type="predicted"/>
<reference evidence="2" key="1">
    <citation type="journal article" date="2019" name="Int. J. Syst. Evol. Microbiol.">
        <title>The Global Catalogue of Microorganisms (GCM) 10K type strain sequencing project: providing services to taxonomists for standard genome sequencing and annotation.</title>
        <authorList>
            <consortium name="The Broad Institute Genomics Platform"/>
            <consortium name="The Broad Institute Genome Sequencing Center for Infectious Disease"/>
            <person name="Wu L."/>
            <person name="Ma J."/>
        </authorList>
    </citation>
    <scope>NUCLEOTIDE SEQUENCE [LARGE SCALE GENOMIC DNA]</scope>
    <source>
        <strain evidence="2">KCTC 13528</strain>
    </source>
</reference>
<protein>
    <submittedName>
        <fullName evidence="1">Uncharacterized protein</fullName>
    </submittedName>
</protein>
<accession>A0ABW5ZL54</accession>